<dbReference type="OrthoDB" id="363546at2759"/>
<dbReference type="RefSeq" id="XP_026194580.1">
    <property type="nucleotide sequence ID" value="XM_026338795.1"/>
</dbReference>
<gene>
    <name evidence="2" type="primary">LOC113147640</name>
</gene>
<protein>
    <submittedName>
        <fullName evidence="2">Uncharacterized protein LOC113147640</fullName>
    </submittedName>
</protein>
<dbReference type="Proteomes" id="UP000515125">
    <property type="component" value="Unplaced"/>
</dbReference>
<sequence length="165" mass="18964">MTAPRVQEEISAPNSYSALSKGSLRAVSMENGIQYSAIYWETGHRTWLPFWASMTQKFTWKIIDDQIRRFWGFTKSITSEPFVFYSSPRTYMRQYFGDPDVHLTAPLSVKWNFAFCPTGTETFEAYDAQVQQALAANAEQQTHTEENKIRAINAIIRSSQQAESQ</sequence>
<evidence type="ECO:0000313" key="1">
    <source>
        <dbReference type="Proteomes" id="UP000515125"/>
    </source>
</evidence>
<reference evidence="2" key="1">
    <citation type="submission" date="2025-08" db="UniProtKB">
        <authorList>
            <consortium name="RefSeq"/>
        </authorList>
    </citation>
    <scope>IDENTIFICATION</scope>
</reference>
<proteinExistence type="predicted"/>
<dbReference type="AlphaFoldDB" id="A0A6P6S5G6"/>
<dbReference type="GeneID" id="113147640"/>
<accession>A0A6P6S5G6</accession>
<keyword evidence="1" id="KW-1185">Reference proteome</keyword>
<evidence type="ECO:0000313" key="2">
    <source>
        <dbReference type="RefSeq" id="XP_026194580.1"/>
    </source>
</evidence>
<name>A0A6P6S5G6_9EIME</name>
<organism evidence="1 2">
    <name type="scientific">Cyclospora cayetanensis</name>
    <dbReference type="NCBI Taxonomy" id="88456"/>
    <lineage>
        <taxon>Eukaryota</taxon>
        <taxon>Sar</taxon>
        <taxon>Alveolata</taxon>
        <taxon>Apicomplexa</taxon>
        <taxon>Conoidasida</taxon>
        <taxon>Coccidia</taxon>
        <taxon>Eucoccidiorida</taxon>
        <taxon>Eimeriorina</taxon>
        <taxon>Eimeriidae</taxon>
        <taxon>Cyclospora</taxon>
    </lineage>
</organism>